<accession>A6G4Y8</accession>
<dbReference type="InterPro" id="IPR043129">
    <property type="entry name" value="ATPase_NBD"/>
</dbReference>
<keyword evidence="1" id="KW-0418">Kinase</keyword>
<proteinExistence type="predicted"/>
<evidence type="ECO:0000313" key="2">
    <source>
        <dbReference type="Proteomes" id="UP000005801"/>
    </source>
</evidence>
<evidence type="ECO:0000313" key="1">
    <source>
        <dbReference type="EMBL" id="EDM79080.1"/>
    </source>
</evidence>
<reference evidence="1 2" key="1">
    <citation type="submission" date="2007-06" db="EMBL/GenBank/DDBJ databases">
        <authorList>
            <person name="Shimkets L."/>
            <person name="Ferriera S."/>
            <person name="Johnson J."/>
            <person name="Kravitz S."/>
            <person name="Beeson K."/>
            <person name="Sutton G."/>
            <person name="Rogers Y.-H."/>
            <person name="Friedman R."/>
            <person name="Frazier M."/>
            <person name="Venter J.C."/>
        </authorList>
    </citation>
    <scope>NUCLEOTIDE SEQUENCE [LARGE SCALE GENOMIC DNA]</scope>
    <source>
        <strain evidence="1 2">SIR-1</strain>
    </source>
</reference>
<dbReference type="InterPro" id="IPR005338">
    <property type="entry name" value="Anhydro_N_Ac-Mur_kinase"/>
</dbReference>
<dbReference type="GO" id="GO:0005524">
    <property type="term" value="F:ATP binding"/>
    <property type="evidence" value="ECO:0007669"/>
    <property type="project" value="InterPro"/>
</dbReference>
<organism evidence="1 2">
    <name type="scientific">Plesiocystis pacifica SIR-1</name>
    <dbReference type="NCBI Taxonomy" id="391625"/>
    <lineage>
        <taxon>Bacteria</taxon>
        <taxon>Pseudomonadati</taxon>
        <taxon>Myxococcota</taxon>
        <taxon>Polyangia</taxon>
        <taxon>Nannocystales</taxon>
        <taxon>Nannocystaceae</taxon>
        <taxon>Plesiocystis</taxon>
    </lineage>
</organism>
<dbReference type="eggNOG" id="COG2377">
    <property type="taxonomic scope" value="Bacteria"/>
</dbReference>
<keyword evidence="2" id="KW-1185">Reference proteome</keyword>
<protein>
    <submittedName>
        <fullName evidence="1">Anhydro-N-acetylmuramic acid kinase</fullName>
    </submittedName>
</protein>
<dbReference type="EMBL" id="ABCS01000023">
    <property type="protein sequence ID" value="EDM79080.1"/>
    <property type="molecule type" value="Genomic_DNA"/>
</dbReference>
<dbReference type="AlphaFoldDB" id="A6G4Y8"/>
<comment type="caution">
    <text evidence="1">The sequence shown here is derived from an EMBL/GenBank/DDBJ whole genome shotgun (WGS) entry which is preliminary data.</text>
</comment>
<dbReference type="GO" id="GO:0009254">
    <property type="term" value="P:peptidoglycan turnover"/>
    <property type="evidence" value="ECO:0007669"/>
    <property type="project" value="InterPro"/>
</dbReference>
<dbReference type="GO" id="GO:0016301">
    <property type="term" value="F:kinase activity"/>
    <property type="evidence" value="ECO:0007669"/>
    <property type="project" value="UniProtKB-KW"/>
</dbReference>
<dbReference type="PANTHER" id="PTHR30605:SF0">
    <property type="entry name" value="ANHYDRO-N-ACETYLMURAMIC ACID KINASE"/>
    <property type="match status" value="1"/>
</dbReference>
<dbReference type="GO" id="GO:0006040">
    <property type="term" value="P:amino sugar metabolic process"/>
    <property type="evidence" value="ECO:0007669"/>
    <property type="project" value="InterPro"/>
</dbReference>
<dbReference type="Pfam" id="PF03702">
    <property type="entry name" value="AnmK"/>
    <property type="match status" value="1"/>
</dbReference>
<dbReference type="STRING" id="391625.PPSIR1_10770"/>
<name>A6G4Y8_9BACT</name>
<dbReference type="SUPFAM" id="SSF53067">
    <property type="entry name" value="Actin-like ATPase domain"/>
    <property type="match status" value="1"/>
</dbReference>
<dbReference type="Gene3D" id="3.30.420.40">
    <property type="match status" value="2"/>
</dbReference>
<sequence>MSKTLAIGIMSGTSGDGVDAILIELDSVRERHEPRVLDHAFVAFPAELRAELTNPTALTLPRLSELHAELPRRYAEAVRAIDGWSHCKVVGMHGQTVWHSPPSAQASLGHRVPNTLQIGSTAILAEALGRPVVGDLRAADMFHGGEGAPIVPFAHWFFTPAEEAGRLVVNVGGIANITHVTARLGEVRGYDIGPGMMIADYCTRRLSGGDYEYDKDGVLSCGGKVDPGVVESIMAHPFFAKAPPRSTGREDFGIDYASRLLERFAELSARDLLTSVMAVTARCIARAALAELEGVGSVLLTGGGAKNPTLVRLVKEFIPLPVSRADAGVFAASHHEPAAIALIAARTQAGLPSSLPSVTGASKPCLLGHIAYPTPG</sequence>
<keyword evidence="1" id="KW-0808">Transferase</keyword>
<dbReference type="GO" id="GO:0016773">
    <property type="term" value="F:phosphotransferase activity, alcohol group as acceptor"/>
    <property type="evidence" value="ECO:0007669"/>
    <property type="project" value="InterPro"/>
</dbReference>
<dbReference type="PANTHER" id="PTHR30605">
    <property type="entry name" value="ANHYDRO-N-ACETYLMURAMIC ACID KINASE"/>
    <property type="match status" value="1"/>
</dbReference>
<dbReference type="Proteomes" id="UP000005801">
    <property type="component" value="Unassembled WGS sequence"/>
</dbReference>
<gene>
    <name evidence="1" type="primary">anmK</name>
    <name evidence="1" type="ORF">PPSIR1_10770</name>
</gene>
<dbReference type="OrthoDB" id="9763949at2"/>
<dbReference type="RefSeq" id="WP_006971787.1">
    <property type="nucleotide sequence ID" value="NZ_ABCS01000023.1"/>
</dbReference>